<feature type="compositionally biased region" description="Basic and acidic residues" evidence="1">
    <location>
        <begin position="39"/>
        <end position="52"/>
    </location>
</feature>
<comment type="caution">
    <text evidence="2">The sequence shown here is derived from an EMBL/GenBank/DDBJ whole genome shotgun (WGS) entry which is preliminary data.</text>
</comment>
<evidence type="ECO:0000313" key="2">
    <source>
        <dbReference type="EMBL" id="NIY47318.1"/>
    </source>
</evidence>
<reference evidence="2 3" key="1">
    <citation type="journal article" date="2020" name="Microorganisms">
        <title>Polyphasic Characterisation of Cedecea colo sp. nov., a New Enteric Bacterium Isolated from the Koala Hindgut.</title>
        <authorList>
            <person name="Boath J.M."/>
            <person name="Dakhal S."/>
            <person name="Van T.T.H."/>
            <person name="Moore R.J."/>
            <person name="Dekiwadia C."/>
            <person name="Macreadie I.G."/>
        </authorList>
    </citation>
    <scope>NUCLEOTIDE SEQUENCE [LARGE SCALE GENOMIC DNA]</scope>
    <source>
        <strain evidence="2 3">ZA</strain>
    </source>
</reference>
<keyword evidence="3" id="KW-1185">Reference proteome</keyword>
<evidence type="ECO:0000313" key="3">
    <source>
        <dbReference type="Proteomes" id="UP000697927"/>
    </source>
</evidence>
<name>A0ABX0VK65_9ENTR</name>
<sequence>MHSENNNYGTVVVGGKKLPSDMPTEAELKARHSFPSPNDNRHIDKFIKATKH</sequence>
<gene>
    <name evidence="2" type="ORF">E2L00_07160</name>
</gene>
<dbReference type="Proteomes" id="UP000697927">
    <property type="component" value="Unassembled WGS sequence"/>
</dbReference>
<feature type="region of interest" description="Disordered" evidence="1">
    <location>
        <begin position="1"/>
        <end position="52"/>
    </location>
</feature>
<proteinExistence type="predicted"/>
<organism evidence="2 3">
    <name type="scientific">Cedecea colo</name>
    <dbReference type="NCBI Taxonomy" id="2552946"/>
    <lineage>
        <taxon>Bacteria</taxon>
        <taxon>Pseudomonadati</taxon>
        <taxon>Pseudomonadota</taxon>
        <taxon>Gammaproteobacteria</taxon>
        <taxon>Enterobacterales</taxon>
        <taxon>Enterobacteriaceae</taxon>
        <taxon>Cedecea</taxon>
    </lineage>
</organism>
<dbReference type="EMBL" id="SOYS01000002">
    <property type="protein sequence ID" value="NIY47318.1"/>
    <property type="molecule type" value="Genomic_DNA"/>
</dbReference>
<evidence type="ECO:0000256" key="1">
    <source>
        <dbReference type="SAM" id="MobiDB-lite"/>
    </source>
</evidence>
<accession>A0ABX0VK65</accession>
<protein>
    <submittedName>
        <fullName evidence="2">DUF2737 family protein</fullName>
    </submittedName>
</protein>